<name>A0A8H5GBD0_9AGAR</name>
<dbReference type="OrthoDB" id="2020436at2759"/>
<proteinExistence type="inferred from homology"/>
<dbReference type="InterPro" id="IPR014729">
    <property type="entry name" value="Rossmann-like_a/b/a_fold"/>
</dbReference>
<evidence type="ECO:0000313" key="12">
    <source>
        <dbReference type="EMBL" id="KAF5361812.1"/>
    </source>
</evidence>
<dbReference type="GO" id="GO:0004592">
    <property type="term" value="F:pantoate-beta-alanine ligase activity"/>
    <property type="evidence" value="ECO:0007669"/>
    <property type="project" value="UniProtKB-EC"/>
</dbReference>
<dbReference type="Proteomes" id="UP000559027">
    <property type="component" value="Unassembled WGS sequence"/>
</dbReference>
<protein>
    <recommendedName>
        <fullName evidence="4">Pantoate--beta-alanine ligase</fullName>
        <ecNumber evidence="3">6.3.2.1</ecNumber>
    </recommendedName>
    <alternativeName>
        <fullName evidence="10">Pantoate-activating enzyme</fullName>
    </alternativeName>
    <alternativeName>
        <fullName evidence="9">Pantothenate synthetase</fullName>
    </alternativeName>
</protein>
<dbReference type="FunFam" id="3.40.50.620:FF:000013">
    <property type="entry name" value="Pantothenate synthetase"/>
    <property type="match status" value="1"/>
</dbReference>
<keyword evidence="13" id="KW-1185">Reference proteome</keyword>
<dbReference type="InterPro" id="IPR003721">
    <property type="entry name" value="Pantoate_ligase"/>
</dbReference>
<evidence type="ECO:0000256" key="2">
    <source>
        <dbReference type="ARBA" id="ARBA00009256"/>
    </source>
</evidence>
<evidence type="ECO:0000256" key="7">
    <source>
        <dbReference type="ARBA" id="ARBA00022741"/>
    </source>
</evidence>
<dbReference type="Gene3D" id="3.40.50.620">
    <property type="entry name" value="HUPs"/>
    <property type="match status" value="1"/>
</dbReference>
<evidence type="ECO:0000256" key="3">
    <source>
        <dbReference type="ARBA" id="ARBA00012219"/>
    </source>
</evidence>
<evidence type="ECO:0000313" key="13">
    <source>
        <dbReference type="Proteomes" id="UP000559027"/>
    </source>
</evidence>
<evidence type="ECO:0000256" key="11">
    <source>
        <dbReference type="ARBA" id="ARBA00048258"/>
    </source>
</evidence>
<gene>
    <name evidence="12" type="ORF">D9756_002390</name>
</gene>
<dbReference type="EMBL" id="JAACJO010000002">
    <property type="protein sequence ID" value="KAF5361812.1"/>
    <property type="molecule type" value="Genomic_DNA"/>
</dbReference>
<keyword evidence="6" id="KW-0566">Pantothenate biosynthesis</keyword>
<keyword evidence="5" id="KW-0436">Ligase</keyword>
<evidence type="ECO:0000256" key="10">
    <source>
        <dbReference type="ARBA" id="ARBA00032806"/>
    </source>
</evidence>
<comment type="similarity">
    <text evidence="2">Belongs to the pantothenate synthetase family.</text>
</comment>
<dbReference type="GO" id="GO:0015940">
    <property type="term" value="P:pantothenate biosynthetic process"/>
    <property type="evidence" value="ECO:0007669"/>
    <property type="project" value="UniProtKB-UniPathway"/>
</dbReference>
<dbReference type="UniPathway" id="UPA00028">
    <property type="reaction ID" value="UER00005"/>
</dbReference>
<keyword evidence="8" id="KW-0067">ATP-binding</keyword>
<evidence type="ECO:0000256" key="9">
    <source>
        <dbReference type="ARBA" id="ARBA00029902"/>
    </source>
</evidence>
<comment type="pathway">
    <text evidence="1">Cofactor biosynthesis; (R)-pantothenate biosynthesis; (R)-pantothenate from (R)-pantoate and beta-alanine: step 1/1.</text>
</comment>
<evidence type="ECO:0000256" key="6">
    <source>
        <dbReference type="ARBA" id="ARBA00022655"/>
    </source>
</evidence>
<keyword evidence="7" id="KW-0547">Nucleotide-binding</keyword>
<dbReference type="EC" id="6.3.2.1" evidence="3"/>
<dbReference type="AlphaFoldDB" id="A0A8H5GBD0"/>
<comment type="caution">
    <text evidence="12">The sequence shown here is derived from an EMBL/GenBank/DDBJ whole genome shotgun (WGS) entry which is preliminary data.</text>
</comment>
<sequence length="377" mass="41453">MFVPSKAISVRIPFALHFSRAPFSGTTRRRMSTVLPPSPIPLLTTAAAFREWREKAMLEKKSVGFVPTMGALHEGHLCLVRKSLAENDLTVLSIFVNPAQFAPHEDLATYPRTLEQDIAALTTISLAHSLANPHSKNGASSSHDVVVRQPSAVFLPNAKEMYPSGITQDVSAQKGAFVEVKGYSHQMEGKSRPTFFRGVATVVTKLFNVVQPTRAYFGQKDIQQALLLRRLTRDLLMSHPLSQNVRIVPTARDPIDGLALSSRNAYLSQDERKVAPTFYQALLAARAAWEAGLSKAECLSKAHEVIAMRETQAKSDGLDVNIRLDFIEFNDADTFDVVQDAATKKDFSVVLLSGALLVGKTRLIDNLILGDANEIME</sequence>
<evidence type="ECO:0000256" key="1">
    <source>
        <dbReference type="ARBA" id="ARBA00004990"/>
    </source>
</evidence>
<comment type="catalytic activity">
    <reaction evidence="11">
        <text>(R)-pantoate + beta-alanine + ATP = (R)-pantothenate + AMP + diphosphate + H(+)</text>
        <dbReference type="Rhea" id="RHEA:10912"/>
        <dbReference type="ChEBI" id="CHEBI:15378"/>
        <dbReference type="ChEBI" id="CHEBI:15980"/>
        <dbReference type="ChEBI" id="CHEBI:29032"/>
        <dbReference type="ChEBI" id="CHEBI:30616"/>
        <dbReference type="ChEBI" id="CHEBI:33019"/>
        <dbReference type="ChEBI" id="CHEBI:57966"/>
        <dbReference type="ChEBI" id="CHEBI:456215"/>
        <dbReference type="EC" id="6.3.2.1"/>
    </reaction>
</comment>
<dbReference type="SUPFAM" id="SSF52374">
    <property type="entry name" value="Nucleotidylyl transferase"/>
    <property type="match status" value="1"/>
</dbReference>
<evidence type="ECO:0000256" key="5">
    <source>
        <dbReference type="ARBA" id="ARBA00022598"/>
    </source>
</evidence>
<reference evidence="12 13" key="1">
    <citation type="journal article" date="2020" name="ISME J.">
        <title>Uncovering the hidden diversity of litter-decomposition mechanisms in mushroom-forming fungi.</title>
        <authorList>
            <person name="Floudas D."/>
            <person name="Bentzer J."/>
            <person name="Ahren D."/>
            <person name="Johansson T."/>
            <person name="Persson P."/>
            <person name="Tunlid A."/>
        </authorList>
    </citation>
    <scope>NUCLEOTIDE SEQUENCE [LARGE SCALE GENOMIC DNA]</scope>
    <source>
        <strain evidence="12 13">CBS 146.42</strain>
    </source>
</reference>
<evidence type="ECO:0000256" key="4">
    <source>
        <dbReference type="ARBA" id="ARBA00015647"/>
    </source>
</evidence>
<dbReference type="Pfam" id="PF02569">
    <property type="entry name" value="Pantoate_ligase"/>
    <property type="match status" value="1"/>
</dbReference>
<dbReference type="PANTHER" id="PTHR21299">
    <property type="entry name" value="CYTIDYLATE KINASE/PANTOATE-BETA-ALANINE LIGASE"/>
    <property type="match status" value="1"/>
</dbReference>
<dbReference type="InterPro" id="IPR042176">
    <property type="entry name" value="Pantoate_ligase_C"/>
</dbReference>
<accession>A0A8H5GBD0</accession>
<evidence type="ECO:0000256" key="8">
    <source>
        <dbReference type="ARBA" id="ARBA00022840"/>
    </source>
</evidence>
<dbReference type="PANTHER" id="PTHR21299:SF1">
    <property type="entry name" value="PANTOATE--BETA-ALANINE LIGASE"/>
    <property type="match status" value="1"/>
</dbReference>
<organism evidence="12 13">
    <name type="scientific">Leucocoprinus leucothites</name>
    <dbReference type="NCBI Taxonomy" id="201217"/>
    <lineage>
        <taxon>Eukaryota</taxon>
        <taxon>Fungi</taxon>
        <taxon>Dikarya</taxon>
        <taxon>Basidiomycota</taxon>
        <taxon>Agaricomycotina</taxon>
        <taxon>Agaricomycetes</taxon>
        <taxon>Agaricomycetidae</taxon>
        <taxon>Agaricales</taxon>
        <taxon>Agaricineae</taxon>
        <taxon>Agaricaceae</taxon>
        <taxon>Leucocoprinus</taxon>
    </lineage>
</organism>
<dbReference type="Gene3D" id="3.30.1300.10">
    <property type="entry name" value="Pantoate-beta-alanine ligase, C-terminal domain"/>
    <property type="match status" value="1"/>
</dbReference>
<dbReference type="HAMAP" id="MF_00158">
    <property type="entry name" value="PanC"/>
    <property type="match status" value="1"/>
</dbReference>
<dbReference type="GO" id="GO:0005524">
    <property type="term" value="F:ATP binding"/>
    <property type="evidence" value="ECO:0007669"/>
    <property type="project" value="UniProtKB-KW"/>
</dbReference>